<evidence type="ECO:0000256" key="1">
    <source>
        <dbReference type="ARBA" id="ARBA00004123"/>
    </source>
</evidence>
<sequence>RIEKLRDQLVARFHTLVKLAAADRKDRNNTAIAQYHMQTETAALITTAENAQSLIRQLQEMWLFGQLDTVGDSKAQQQSDEDARSIAVLLKQLAELQQPAGSNGGLEQAPQSSIVNGT</sequence>
<keyword evidence="5" id="KW-0539">Nucleus</keyword>
<dbReference type="STRING" id="329884.A0A4U0WEV5"/>
<dbReference type="GO" id="GO:0006357">
    <property type="term" value="P:regulation of transcription by RNA polymerase II"/>
    <property type="evidence" value="ECO:0007669"/>
    <property type="project" value="InterPro"/>
</dbReference>
<feature type="region of interest" description="Disordered" evidence="6">
    <location>
        <begin position="99"/>
        <end position="118"/>
    </location>
</feature>
<feature type="compositionally biased region" description="Polar residues" evidence="6">
    <location>
        <begin position="109"/>
        <end position="118"/>
    </location>
</feature>
<evidence type="ECO:0000256" key="4">
    <source>
        <dbReference type="ARBA" id="ARBA00023163"/>
    </source>
</evidence>
<gene>
    <name evidence="7" type="ORF">B0A55_11329</name>
</gene>
<accession>A0A4U0WEV5</accession>
<evidence type="ECO:0000313" key="8">
    <source>
        <dbReference type="Proteomes" id="UP000309340"/>
    </source>
</evidence>
<dbReference type="OrthoDB" id="203279at2759"/>
<dbReference type="GO" id="GO:0003712">
    <property type="term" value="F:transcription coregulator activity"/>
    <property type="evidence" value="ECO:0007669"/>
    <property type="project" value="InterPro"/>
</dbReference>
<dbReference type="Proteomes" id="UP000309340">
    <property type="component" value="Unassembled WGS sequence"/>
</dbReference>
<evidence type="ECO:0000256" key="6">
    <source>
        <dbReference type="SAM" id="MobiDB-lite"/>
    </source>
</evidence>
<evidence type="ECO:0000256" key="2">
    <source>
        <dbReference type="ARBA" id="ARBA00005942"/>
    </source>
</evidence>
<comment type="subcellular location">
    <subcellularLocation>
        <location evidence="1">Nucleus</location>
    </subcellularLocation>
</comment>
<dbReference type="AlphaFoldDB" id="A0A4U0WEV5"/>
<comment type="caution">
    <text evidence="7">The sequence shown here is derived from an EMBL/GenBank/DDBJ whole genome shotgun (WGS) entry which is preliminary data.</text>
</comment>
<protein>
    <submittedName>
        <fullName evidence="7">Uncharacterized protein</fullName>
    </submittedName>
</protein>
<comment type="similarity">
    <text evidence="2">Belongs to the Mediator complex subunit 22 family.</text>
</comment>
<name>A0A4U0WEV5_9PEZI</name>
<dbReference type="EMBL" id="NAJQ01001243">
    <property type="protein sequence ID" value="TKA61322.1"/>
    <property type="molecule type" value="Genomic_DNA"/>
</dbReference>
<keyword evidence="3" id="KW-0805">Transcription regulation</keyword>
<evidence type="ECO:0000256" key="3">
    <source>
        <dbReference type="ARBA" id="ARBA00023015"/>
    </source>
</evidence>
<dbReference type="GO" id="GO:0016592">
    <property type="term" value="C:mediator complex"/>
    <property type="evidence" value="ECO:0007669"/>
    <property type="project" value="InterPro"/>
</dbReference>
<dbReference type="InterPro" id="IPR009332">
    <property type="entry name" value="Med22"/>
</dbReference>
<feature type="non-terminal residue" evidence="7">
    <location>
        <position position="1"/>
    </location>
</feature>
<dbReference type="Pfam" id="PF06179">
    <property type="entry name" value="Med22"/>
    <property type="match status" value="1"/>
</dbReference>
<evidence type="ECO:0000256" key="5">
    <source>
        <dbReference type="ARBA" id="ARBA00023242"/>
    </source>
</evidence>
<organism evidence="7 8">
    <name type="scientific">Friedmanniomyces simplex</name>
    <dbReference type="NCBI Taxonomy" id="329884"/>
    <lineage>
        <taxon>Eukaryota</taxon>
        <taxon>Fungi</taxon>
        <taxon>Dikarya</taxon>
        <taxon>Ascomycota</taxon>
        <taxon>Pezizomycotina</taxon>
        <taxon>Dothideomycetes</taxon>
        <taxon>Dothideomycetidae</taxon>
        <taxon>Mycosphaerellales</taxon>
        <taxon>Teratosphaeriaceae</taxon>
        <taxon>Friedmanniomyces</taxon>
    </lineage>
</organism>
<reference evidence="7 8" key="1">
    <citation type="submission" date="2017-03" db="EMBL/GenBank/DDBJ databases">
        <title>Genomes of endolithic fungi from Antarctica.</title>
        <authorList>
            <person name="Coleine C."/>
            <person name="Masonjones S."/>
            <person name="Stajich J.E."/>
        </authorList>
    </citation>
    <scope>NUCLEOTIDE SEQUENCE [LARGE SCALE GENOMIC DNA]</scope>
    <source>
        <strain evidence="7 8">CCFEE 5184</strain>
    </source>
</reference>
<evidence type="ECO:0000313" key="7">
    <source>
        <dbReference type="EMBL" id="TKA61322.1"/>
    </source>
</evidence>
<keyword evidence="8" id="KW-1185">Reference proteome</keyword>
<proteinExistence type="inferred from homology"/>
<keyword evidence="4" id="KW-0804">Transcription</keyword>